<dbReference type="InterPro" id="IPR001279">
    <property type="entry name" value="Metallo-B-lactamas"/>
</dbReference>
<dbReference type="SUPFAM" id="SSF56281">
    <property type="entry name" value="Metallo-hydrolase/oxidoreductase"/>
    <property type="match status" value="1"/>
</dbReference>
<keyword evidence="5" id="KW-1185">Reference proteome</keyword>
<dbReference type="Proteomes" id="UP000192569">
    <property type="component" value="Chromosome I"/>
</dbReference>
<name>A0A1W1VYQ2_9FIRM</name>
<dbReference type="SMART" id="SM00849">
    <property type="entry name" value="Lactamase_B"/>
    <property type="match status" value="1"/>
</dbReference>
<keyword evidence="1" id="KW-0378">Hydrolase</keyword>
<reference evidence="4 5" key="1">
    <citation type="submission" date="2017-04" db="EMBL/GenBank/DDBJ databases">
        <authorList>
            <person name="Afonso C.L."/>
            <person name="Miller P.J."/>
            <person name="Scott M.A."/>
            <person name="Spackman E."/>
            <person name="Goraichik I."/>
            <person name="Dimitrov K.M."/>
            <person name="Suarez D.L."/>
            <person name="Swayne D.E."/>
        </authorList>
    </citation>
    <scope>NUCLEOTIDE SEQUENCE [LARGE SCALE GENOMIC DNA]</scope>
    <source>
        <strain evidence="4 5">ToBE</strain>
    </source>
</reference>
<dbReference type="PANTHER" id="PTHR11203">
    <property type="entry name" value="CLEAVAGE AND POLYADENYLATION SPECIFICITY FACTOR FAMILY MEMBER"/>
    <property type="match status" value="1"/>
</dbReference>
<dbReference type="GO" id="GO:0004521">
    <property type="term" value="F:RNA endonuclease activity"/>
    <property type="evidence" value="ECO:0007669"/>
    <property type="project" value="TreeGrafter"/>
</dbReference>
<dbReference type="PANTHER" id="PTHR11203:SF37">
    <property type="entry name" value="INTEGRATOR COMPLEX SUBUNIT 11"/>
    <property type="match status" value="1"/>
</dbReference>
<dbReference type="STRING" id="698762.SAMN00808754_2369"/>
<evidence type="ECO:0000313" key="4">
    <source>
        <dbReference type="EMBL" id="SMB98488.1"/>
    </source>
</evidence>
<dbReference type="InterPro" id="IPR036866">
    <property type="entry name" value="RibonucZ/Hydroxyglut_hydro"/>
</dbReference>
<dbReference type="Pfam" id="PF10996">
    <property type="entry name" value="Beta-Casp"/>
    <property type="match status" value="1"/>
</dbReference>
<evidence type="ECO:0000259" key="2">
    <source>
        <dbReference type="SMART" id="SM00849"/>
    </source>
</evidence>
<dbReference type="Gene3D" id="3.60.15.10">
    <property type="entry name" value="Ribonuclease Z/Hydroxyacylglutathione hydrolase-like"/>
    <property type="match status" value="1"/>
</dbReference>
<dbReference type="Pfam" id="PF00753">
    <property type="entry name" value="Lactamase_B"/>
    <property type="match status" value="1"/>
</dbReference>
<accession>A0A1W1VYQ2</accession>
<dbReference type="Gene3D" id="3.40.50.10890">
    <property type="match status" value="1"/>
</dbReference>
<dbReference type="EMBL" id="LT838272">
    <property type="protein sequence ID" value="SMB98488.1"/>
    <property type="molecule type" value="Genomic_DNA"/>
</dbReference>
<keyword evidence="4" id="KW-0269">Exonuclease</keyword>
<organism evidence="4 5">
    <name type="scientific">Thermanaeromonas toyohensis ToBE</name>
    <dbReference type="NCBI Taxonomy" id="698762"/>
    <lineage>
        <taxon>Bacteria</taxon>
        <taxon>Bacillati</taxon>
        <taxon>Bacillota</taxon>
        <taxon>Clostridia</taxon>
        <taxon>Neomoorellales</taxon>
        <taxon>Neomoorellaceae</taxon>
        <taxon>Thermanaeromonas</taxon>
    </lineage>
</organism>
<feature type="domain" description="Metallo-beta-lactamase" evidence="2">
    <location>
        <begin position="14"/>
        <end position="220"/>
    </location>
</feature>
<dbReference type="RefSeq" id="WP_084665907.1">
    <property type="nucleotide sequence ID" value="NZ_LT838272.1"/>
</dbReference>
<gene>
    <name evidence="4" type="ORF">SAMN00808754_2369</name>
</gene>
<protein>
    <submittedName>
        <fullName evidence="4">RNA processing exonuclease, beta-lactamase fold, Cft2 family</fullName>
    </submittedName>
</protein>
<dbReference type="InterPro" id="IPR050698">
    <property type="entry name" value="MBL"/>
</dbReference>
<dbReference type="GO" id="GO:0004527">
    <property type="term" value="F:exonuclease activity"/>
    <property type="evidence" value="ECO:0007669"/>
    <property type="project" value="UniProtKB-KW"/>
</dbReference>
<evidence type="ECO:0000313" key="5">
    <source>
        <dbReference type="Proteomes" id="UP000192569"/>
    </source>
</evidence>
<dbReference type="AlphaFoldDB" id="A0A1W1VYQ2"/>
<keyword evidence="4" id="KW-0540">Nuclease</keyword>
<proteinExistence type="predicted"/>
<evidence type="ECO:0000259" key="3">
    <source>
        <dbReference type="SMART" id="SM01027"/>
    </source>
</evidence>
<feature type="domain" description="Beta-Casp" evidence="3">
    <location>
        <begin position="232"/>
        <end position="345"/>
    </location>
</feature>
<dbReference type="InterPro" id="IPR022712">
    <property type="entry name" value="Beta_Casp"/>
</dbReference>
<dbReference type="OrthoDB" id="9803916at2"/>
<dbReference type="SMART" id="SM01027">
    <property type="entry name" value="Beta-Casp"/>
    <property type="match status" value="1"/>
</dbReference>
<evidence type="ECO:0000256" key="1">
    <source>
        <dbReference type="ARBA" id="ARBA00022801"/>
    </source>
</evidence>
<sequence>MLKLYCWGGVSEQGRSCFLLGDGNGFILLDCGVKRTFTAFKAGEYPQWDVNLLTRIDATFLSHAHEDHCGALPLLTKLGIQRPIYTHHLVVPEVTQSCSAWLQVVDSAGHKKPYEMEHILSLLLNPVGFGEKIAIKNCEIFFNPSGHVPGSAWFDIMWGTKRIIYTGDWCTSSLLFSPPEFSGHADAVVLDGAYGAAVIMQDNIYEQLLGAITATVSKGGSVLLPVPRIGRSQEILVLLNSALKVSVPIYVEAPILAGLRGFLRDPEKSGIKCPAQIVNIGYDEKIKEFHRTSEIPQKGEAIILATDAMGSSGATKELIDRLGISEKNTIIFTGFLYEGTKGEQVLKGAVDGIKARVARFIWKVHPDWKDIEDMLGKIKGDPTVIITHVAREKGDELARLLRQKGVRAIVPRVGEIIDLSSFS</sequence>